<reference evidence="1" key="1">
    <citation type="journal article" date="2023" name="G3 (Bethesda)">
        <title>Whole genome assemblies of Zophobas morio and Tenebrio molitor.</title>
        <authorList>
            <person name="Kaur S."/>
            <person name="Stinson S.A."/>
            <person name="diCenzo G.C."/>
        </authorList>
    </citation>
    <scope>NUCLEOTIDE SEQUENCE</scope>
    <source>
        <strain evidence="1">QUZm001</strain>
    </source>
</reference>
<dbReference type="AlphaFoldDB" id="A0AA38M5D3"/>
<dbReference type="Proteomes" id="UP001168821">
    <property type="component" value="Unassembled WGS sequence"/>
</dbReference>
<evidence type="ECO:0000313" key="1">
    <source>
        <dbReference type="EMBL" id="KAJ3644046.1"/>
    </source>
</evidence>
<organism evidence="1 2">
    <name type="scientific">Zophobas morio</name>
    <dbReference type="NCBI Taxonomy" id="2755281"/>
    <lineage>
        <taxon>Eukaryota</taxon>
        <taxon>Metazoa</taxon>
        <taxon>Ecdysozoa</taxon>
        <taxon>Arthropoda</taxon>
        <taxon>Hexapoda</taxon>
        <taxon>Insecta</taxon>
        <taxon>Pterygota</taxon>
        <taxon>Neoptera</taxon>
        <taxon>Endopterygota</taxon>
        <taxon>Coleoptera</taxon>
        <taxon>Polyphaga</taxon>
        <taxon>Cucujiformia</taxon>
        <taxon>Tenebrionidae</taxon>
        <taxon>Zophobas</taxon>
    </lineage>
</organism>
<proteinExistence type="predicted"/>
<gene>
    <name evidence="1" type="ORF">Zmor_026720</name>
</gene>
<sequence>MKPETFDRLKEAIGDLIVDAEIEEAKKNEETSFSKMAQTWKTDDLESQKRKKEEYVHPVDLFFYDVSRTIKKFKPETVDRLKKAMARLVTDAKYEEKPGKMKVENDETQGTIKDEIEIVQHEDCYKNHFLLHAQSDFYVSNLNSPSSELQTKMSFAGVFNEFIHMEPPLETIYTAQDHQYHEPIRP</sequence>
<comment type="caution">
    <text evidence="1">The sequence shown here is derived from an EMBL/GenBank/DDBJ whole genome shotgun (WGS) entry which is preliminary data.</text>
</comment>
<protein>
    <submittedName>
        <fullName evidence="1">Uncharacterized protein</fullName>
    </submittedName>
</protein>
<accession>A0AA38M5D3</accession>
<keyword evidence="2" id="KW-1185">Reference proteome</keyword>
<evidence type="ECO:0000313" key="2">
    <source>
        <dbReference type="Proteomes" id="UP001168821"/>
    </source>
</evidence>
<name>A0AA38M5D3_9CUCU</name>
<dbReference type="EMBL" id="JALNTZ010000008">
    <property type="protein sequence ID" value="KAJ3644046.1"/>
    <property type="molecule type" value="Genomic_DNA"/>
</dbReference>